<evidence type="ECO:0000313" key="2">
    <source>
        <dbReference type="Proteomes" id="UP001281761"/>
    </source>
</evidence>
<proteinExistence type="predicted"/>
<evidence type="ECO:0000313" key="1">
    <source>
        <dbReference type="EMBL" id="KAK2964068.1"/>
    </source>
</evidence>
<sequence length="222" mass="24297">MISSAGSIRTLSRQSPSMVPTLTFSFMSKETPLQLQHSTGTVDLASTRRHFSVARFDFAENPPSTSTAISSLSWRMSEKSDFGNHDVDSGFEAIATIPFRSDNKLRVVIPLSTLRIVPAGHARSSIVKDGITPHSHGLIPPSSTQQKSLLVLPRIVSLSTHWRCDAPLSSATVTSVPKDEDILHFPNTIQMTSPSRPTDPLSNWNFAKMMCKSESTRGIHSP</sequence>
<keyword evidence="2" id="KW-1185">Reference proteome</keyword>
<gene>
    <name evidence="1" type="ORF">BLNAU_1149</name>
</gene>
<organism evidence="1 2">
    <name type="scientific">Blattamonas nauphoetae</name>
    <dbReference type="NCBI Taxonomy" id="2049346"/>
    <lineage>
        <taxon>Eukaryota</taxon>
        <taxon>Metamonada</taxon>
        <taxon>Preaxostyla</taxon>
        <taxon>Oxymonadida</taxon>
        <taxon>Blattamonas</taxon>
    </lineage>
</organism>
<accession>A0ABQ9YJX9</accession>
<comment type="caution">
    <text evidence="1">The sequence shown here is derived from an EMBL/GenBank/DDBJ whole genome shotgun (WGS) entry which is preliminary data.</text>
</comment>
<protein>
    <submittedName>
        <fullName evidence="1">Uncharacterized protein</fullName>
    </submittedName>
</protein>
<name>A0ABQ9YJX9_9EUKA</name>
<dbReference type="EMBL" id="JARBJD010000004">
    <property type="protein sequence ID" value="KAK2964068.1"/>
    <property type="molecule type" value="Genomic_DNA"/>
</dbReference>
<dbReference type="Proteomes" id="UP001281761">
    <property type="component" value="Unassembled WGS sequence"/>
</dbReference>
<reference evidence="1 2" key="1">
    <citation type="journal article" date="2022" name="bioRxiv">
        <title>Genomics of Preaxostyla Flagellates Illuminates Evolutionary Transitions and the Path Towards Mitochondrial Loss.</title>
        <authorList>
            <person name="Novak L.V.F."/>
            <person name="Treitli S.C."/>
            <person name="Pyrih J."/>
            <person name="Halakuc P."/>
            <person name="Pipaliya S.V."/>
            <person name="Vacek V."/>
            <person name="Brzon O."/>
            <person name="Soukal P."/>
            <person name="Eme L."/>
            <person name="Dacks J.B."/>
            <person name="Karnkowska A."/>
            <person name="Elias M."/>
            <person name="Hampl V."/>
        </authorList>
    </citation>
    <scope>NUCLEOTIDE SEQUENCE [LARGE SCALE GENOMIC DNA]</scope>
    <source>
        <strain evidence="1">NAU3</strain>
        <tissue evidence="1">Gut</tissue>
    </source>
</reference>